<evidence type="ECO:0000313" key="3">
    <source>
        <dbReference type="Proteomes" id="UP001058364"/>
    </source>
</evidence>
<feature type="transmembrane region" description="Helical" evidence="1">
    <location>
        <begin position="30"/>
        <end position="57"/>
    </location>
</feature>
<dbReference type="RefSeq" id="WP_027123334.1">
    <property type="nucleotide sequence ID" value="NZ_CP103423.1"/>
</dbReference>
<keyword evidence="3" id="KW-1185">Reference proteome</keyword>
<feature type="transmembrane region" description="Helical" evidence="1">
    <location>
        <begin position="240"/>
        <end position="263"/>
    </location>
</feature>
<sequence length="308" mass="36371">MNKTKEKTIFPKHFKYIYNYTLTKVFMLRILFISLTFATFLLVFVSALLTSYFLAGIKEKYRLVLPEEYTNETFRTNYVIIIAWLSATGSFITSIIAFFSMNNKYKKNRKVLTTLRLEKALFESNLGIYKKQKTKETVLLYRTMSIVGWDYLTKNPYLEEFQKPKNNYSLKNIENLSEEELLLKVNKVRRKYTRKFFISYLVFLILNIIAIILSSLMIVFNLYSLRFNQFPDIQGTEKSILFLIDISLGSAFITLLTSISSFFSFSERKYKVDNDIQELEAKLEEFKTVPIEDLNSWVENISNYGEIF</sequence>
<dbReference type="EMBL" id="CP103423">
    <property type="protein sequence ID" value="UWD34241.1"/>
    <property type="molecule type" value="Genomic_DNA"/>
</dbReference>
<keyword evidence="1" id="KW-1133">Transmembrane helix</keyword>
<keyword evidence="1" id="KW-0472">Membrane</keyword>
<dbReference type="Proteomes" id="UP001058364">
    <property type="component" value="Chromosome"/>
</dbReference>
<reference evidence="2" key="1">
    <citation type="submission" date="2022-08" db="EMBL/GenBank/DDBJ databases">
        <title>Complete genome sequence of Mycoplasma molare type strain H 542.</title>
        <authorList>
            <person name="Spergser J."/>
        </authorList>
    </citation>
    <scope>NUCLEOTIDE SEQUENCE</scope>
    <source>
        <strain evidence="2">H 542</strain>
    </source>
</reference>
<organism evidence="2 3">
    <name type="scientific">Mesomycoplasma molare</name>
    <dbReference type="NCBI Taxonomy" id="171288"/>
    <lineage>
        <taxon>Bacteria</taxon>
        <taxon>Bacillati</taxon>
        <taxon>Mycoplasmatota</taxon>
        <taxon>Mycoplasmoidales</taxon>
        <taxon>Metamycoplasmataceae</taxon>
        <taxon>Mesomycoplasma</taxon>
    </lineage>
</organism>
<evidence type="ECO:0000256" key="1">
    <source>
        <dbReference type="SAM" id="Phobius"/>
    </source>
</evidence>
<feature type="transmembrane region" description="Helical" evidence="1">
    <location>
        <begin position="197"/>
        <end position="220"/>
    </location>
</feature>
<gene>
    <name evidence="2" type="ORF">NX772_00195</name>
</gene>
<evidence type="ECO:0000313" key="2">
    <source>
        <dbReference type="EMBL" id="UWD34241.1"/>
    </source>
</evidence>
<name>A0ABY5TXD1_9BACT</name>
<proteinExistence type="predicted"/>
<keyword evidence="1" id="KW-0812">Transmembrane</keyword>
<protein>
    <submittedName>
        <fullName evidence="2">DUF4231 domain-containing protein</fullName>
    </submittedName>
</protein>
<accession>A0ABY5TXD1</accession>
<feature type="transmembrane region" description="Helical" evidence="1">
    <location>
        <begin position="77"/>
        <end position="100"/>
    </location>
</feature>